<evidence type="ECO:0000313" key="5">
    <source>
        <dbReference type="Proteomes" id="UP000827889"/>
    </source>
</evidence>
<comment type="similarity">
    <text evidence="1">Belongs to the LEA type SMP family.</text>
</comment>
<keyword evidence="2" id="KW-0677">Repeat</keyword>
<feature type="domain" description="SMP" evidence="4">
    <location>
        <begin position="23"/>
        <end position="77"/>
    </location>
</feature>
<evidence type="ECO:0000313" key="6">
    <source>
        <dbReference type="RefSeq" id="XP_030536108.1"/>
    </source>
</evidence>
<dbReference type="OrthoDB" id="2014755at2759"/>
<accession>A0A8B8PPG2</accession>
<sequence length="266" mass="27558">MSQEQPRRPREEQRQRQPGVEPIKYGDVFSVASDLALKPIAPQDAATMHTAEAAVLGQPPRGGPEDAMCAAAEWNERVGLVGREDRTDVVAEEGVTVTEAEVPGGRIITEKVARQVVGQYIEGAHAADAQVQAVRQSAITIGEALEAAGQSAGGKPVDRGDAAAIFVAEQCVTGSSVAVPGGLAASAQTAAAYNEETLRDDAKIRLSDVLTGAAVKLPADRAANREDTERVANAELRTGGRTSAHPGGVVASVAAAVRLNESITNP</sequence>
<name>A0A8B8PPG2_9MYRT</name>
<feature type="compositionally biased region" description="Basic and acidic residues" evidence="3">
    <location>
        <begin position="1"/>
        <end position="15"/>
    </location>
</feature>
<reference evidence="6" key="1">
    <citation type="submission" date="2025-08" db="UniProtKB">
        <authorList>
            <consortium name="RefSeq"/>
        </authorList>
    </citation>
    <scope>IDENTIFICATION</scope>
    <source>
        <tissue evidence="6">Leaf</tissue>
    </source>
</reference>
<feature type="domain" description="SMP" evidence="4">
    <location>
        <begin position="139"/>
        <end position="196"/>
    </location>
</feature>
<dbReference type="Proteomes" id="UP000827889">
    <property type="component" value="Chromosome 6"/>
</dbReference>
<evidence type="ECO:0000256" key="3">
    <source>
        <dbReference type="SAM" id="MobiDB-lite"/>
    </source>
</evidence>
<evidence type="ECO:0000256" key="1">
    <source>
        <dbReference type="ARBA" id="ARBA00010733"/>
    </source>
</evidence>
<organism evidence="5 6">
    <name type="scientific">Rhodamnia argentea</name>
    <dbReference type="NCBI Taxonomy" id="178133"/>
    <lineage>
        <taxon>Eukaryota</taxon>
        <taxon>Viridiplantae</taxon>
        <taxon>Streptophyta</taxon>
        <taxon>Embryophyta</taxon>
        <taxon>Tracheophyta</taxon>
        <taxon>Spermatophyta</taxon>
        <taxon>Magnoliopsida</taxon>
        <taxon>eudicotyledons</taxon>
        <taxon>Gunneridae</taxon>
        <taxon>Pentapetalae</taxon>
        <taxon>rosids</taxon>
        <taxon>malvids</taxon>
        <taxon>Myrtales</taxon>
        <taxon>Myrtaceae</taxon>
        <taxon>Myrtoideae</taxon>
        <taxon>Myrteae</taxon>
        <taxon>Australasian group</taxon>
        <taxon>Rhodamnia</taxon>
    </lineage>
</organism>
<proteinExistence type="inferred from homology"/>
<dbReference type="Pfam" id="PF04927">
    <property type="entry name" value="SMP"/>
    <property type="match status" value="3"/>
</dbReference>
<protein>
    <submittedName>
        <fullName evidence="6">Late embryogenesis abundant protein D-34-like</fullName>
    </submittedName>
</protein>
<dbReference type="GeneID" id="115744859"/>
<dbReference type="KEGG" id="rarg:115744859"/>
<keyword evidence="5" id="KW-1185">Reference proteome</keyword>
<dbReference type="InterPro" id="IPR007011">
    <property type="entry name" value="LEA_SMP_dom"/>
</dbReference>
<gene>
    <name evidence="6" type="primary">LOC115744859</name>
</gene>
<dbReference type="PANTHER" id="PTHR31174:SF7">
    <property type="entry name" value="LATE EMBRYOGENESIS ABUNDANT PROTEIN 31-RELATED"/>
    <property type="match status" value="1"/>
</dbReference>
<feature type="domain" description="SMP" evidence="4">
    <location>
        <begin position="204"/>
        <end position="262"/>
    </location>
</feature>
<evidence type="ECO:0000259" key="4">
    <source>
        <dbReference type="Pfam" id="PF04927"/>
    </source>
</evidence>
<feature type="region of interest" description="Disordered" evidence="3">
    <location>
        <begin position="1"/>
        <end position="24"/>
    </location>
</feature>
<dbReference type="PANTHER" id="PTHR31174">
    <property type="entry name" value="SEED MATURATION FAMILY PROTEIN"/>
    <property type="match status" value="1"/>
</dbReference>
<evidence type="ECO:0000256" key="2">
    <source>
        <dbReference type="ARBA" id="ARBA00022737"/>
    </source>
</evidence>
<dbReference type="InterPro" id="IPR042971">
    <property type="entry name" value="LEA_SMP"/>
</dbReference>
<dbReference type="RefSeq" id="XP_030536108.1">
    <property type="nucleotide sequence ID" value="XM_030680248.2"/>
</dbReference>
<dbReference type="AlphaFoldDB" id="A0A8B8PPG2"/>